<dbReference type="Pfam" id="PF01522">
    <property type="entry name" value="Polysacc_deac_1"/>
    <property type="match status" value="1"/>
</dbReference>
<dbReference type="SUPFAM" id="SSF88713">
    <property type="entry name" value="Glycoside hydrolase/deacetylase"/>
    <property type="match status" value="1"/>
</dbReference>
<organism evidence="7 8">
    <name type="scientific">Gimibacter soli</name>
    <dbReference type="NCBI Taxonomy" id="3024400"/>
    <lineage>
        <taxon>Bacteria</taxon>
        <taxon>Pseudomonadati</taxon>
        <taxon>Pseudomonadota</taxon>
        <taxon>Alphaproteobacteria</taxon>
        <taxon>Kordiimonadales</taxon>
        <taxon>Temperatibacteraceae</taxon>
        <taxon>Gimibacter</taxon>
    </lineage>
</organism>
<feature type="domain" description="NodB homology" evidence="6">
    <location>
        <begin position="27"/>
        <end position="244"/>
    </location>
</feature>
<dbReference type="AlphaFoldDB" id="A0AAE9XTQ2"/>
<dbReference type="EMBL" id="CP116805">
    <property type="protein sequence ID" value="WCL53193.1"/>
    <property type="molecule type" value="Genomic_DNA"/>
</dbReference>
<evidence type="ECO:0000313" key="7">
    <source>
        <dbReference type="EMBL" id="WCL53193.1"/>
    </source>
</evidence>
<evidence type="ECO:0000313" key="8">
    <source>
        <dbReference type="Proteomes" id="UP001217500"/>
    </source>
</evidence>
<accession>A0AAE9XTQ2</accession>
<sequence length="244" mass="26115">MSLLEKIERRVARYAPSRRMTLPKGRGAISFCFDDFHVDAYEQGGRILEAADMTGTFYLCAGLIDAELEGHSIASADTVKTAFDAGHEIGCHTFSHMDCQANSAAAVATDLEKNKVAITELTGLAPYSFAYPFGKMSVAAKRLASDRFGSARGVTGGINRGLADLGNLRANQIYSNGFDLAALEGKIADVAANGGWLIFYTHEVAEKPSPFGCRPDEFRAVVDAVAKSGVRCLPVKHALASLVF</sequence>
<dbReference type="RefSeq" id="WP_289502705.1">
    <property type="nucleotide sequence ID" value="NZ_CP116805.1"/>
</dbReference>
<dbReference type="KEGG" id="gso:PH603_11670"/>
<dbReference type="GO" id="GO:0016810">
    <property type="term" value="F:hydrolase activity, acting on carbon-nitrogen (but not peptide) bonds"/>
    <property type="evidence" value="ECO:0007669"/>
    <property type="project" value="InterPro"/>
</dbReference>
<dbReference type="GO" id="GO:0005975">
    <property type="term" value="P:carbohydrate metabolic process"/>
    <property type="evidence" value="ECO:0007669"/>
    <property type="project" value="InterPro"/>
</dbReference>
<dbReference type="PROSITE" id="PS51677">
    <property type="entry name" value="NODB"/>
    <property type="match status" value="1"/>
</dbReference>
<dbReference type="InterPro" id="IPR011330">
    <property type="entry name" value="Glyco_hydro/deAcase_b/a-brl"/>
</dbReference>
<dbReference type="PANTHER" id="PTHR34216">
    <property type="match status" value="1"/>
</dbReference>
<dbReference type="InterPro" id="IPR002509">
    <property type="entry name" value="NODB_dom"/>
</dbReference>
<dbReference type="Proteomes" id="UP001217500">
    <property type="component" value="Chromosome"/>
</dbReference>
<dbReference type="CDD" id="cd10967">
    <property type="entry name" value="CE4_GLA_like_6s"/>
    <property type="match status" value="1"/>
</dbReference>
<dbReference type="Gene3D" id="3.20.20.370">
    <property type="entry name" value="Glycoside hydrolase/deacetylase"/>
    <property type="match status" value="1"/>
</dbReference>
<dbReference type="InterPro" id="IPR051398">
    <property type="entry name" value="Polysacch_Deacetylase"/>
</dbReference>
<evidence type="ECO:0000256" key="1">
    <source>
        <dbReference type="ARBA" id="ARBA00003236"/>
    </source>
</evidence>
<keyword evidence="4" id="KW-0732">Signal</keyword>
<name>A0AAE9XTQ2_9PROT</name>
<evidence type="ECO:0000256" key="5">
    <source>
        <dbReference type="ARBA" id="ARBA00032976"/>
    </source>
</evidence>
<protein>
    <recommendedName>
        <fullName evidence="3">Chitooligosaccharide deacetylase</fullName>
    </recommendedName>
    <alternativeName>
        <fullName evidence="5">Nodulation protein B</fullName>
    </alternativeName>
</protein>
<evidence type="ECO:0000256" key="4">
    <source>
        <dbReference type="ARBA" id="ARBA00022729"/>
    </source>
</evidence>
<dbReference type="PANTHER" id="PTHR34216:SF11">
    <property type="entry name" value="CHITOOLIGOSACCHARIDE DEACETYLASE"/>
    <property type="match status" value="1"/>
</dbReference>
<comment type="function">
    <text evidence="1">Is involved in generating a small heat-stable compound (Nod), an acylated oligomer of N-acetylglucosamine, that stimulates mitosis in various plant protoplasts.</text>
</comment>
<keyword evidence="8" id="KW-1185">Reference proteome</keyword>
<reference evidence="7" key="1">
    <citation type="submission" date="2023-01" db="EMBL/GenBank/DDBJ databases">
        <title>The genome sequence of Kordiimonadaceae bacterium 6D33.</title>
        <authorList>
            <person name="Liu Y."/>
        </authorList>
    </citation>
    <scope>NUCLEOTIDE SEQUENCE</scope>
    <source>
        <strain evidence="7">6D33</strain>
    </source>
</reference>
<gene>
    <name evidence="7" type="ORF">PH603_11670</name>
</gene>
<evidence type="ECO:0000259" key="6">
    <source>
        <dbReference type="PROSITE" id="PS51677"/>
    </source>
</evidence>
<evidence type="ECO:0000256" key="3">
    <source>
        <dbReference type="ARBA" id="ARBA00020071"/>
    </source>
</evidence>
<proteinExistence type="inferred from homology"/>
<comment type="similarity">
    <text evidence="2">Belongs to the polysaccharide deacetylase family.</text>
</comment>
<evidence type="ECO:0000256" key="2">
    <source>
        <dbReference type="ARBA" id="ARBA00010973"/>
    </source>
</evidence>